<keyword evidence="3" id="KW-1185">Reference proteome</keyword>
<dbReference type="EMBL" id="JBHSMZ010000022">
    <property type="protein sequence ID" value="MFC5551428.1"/>
    <property type="molecule type" value="Genomic_DNA"/>
</dbReference>
<evidence type="ECO:0000313" key="3">
    <source>
        <dbReference type="Proteomes" id="UP001596086"/>
    </source>
</evidence>
<sequence>MLATRIACVFSLGLLSAAALAQTDPPSAPVEQAAAQALEEAPSQVLVSGKRPGPGLWKVSKDGHVMWVFGMYSPLPLGMEWDDSRVDRLIGQSQEVLAPPSTGVGIGWLGGLKLVAALPSAIGVVKNPDGAELHDVLPADVYARWSVLKQKYIGDDDGIERYRPFFAAQKLQDAGMQKSGLSGGIEVRKQIESLAKKRDVKLTQTGFSVNLDDPGRLLKDFKQSQLEDTSCFTKTLARFEGDIDAMRMRANAWAKGNIAEISNLDYAEREDACNDAILNSPAAQKHPAFQNLRERRLASWLKAAERSLANNTSTVALLPMSDILGPKSYLTVLQAKGYTVESPK</sequence>
<organism evidence="2 3">
    <name type="scientific">Massilia aerilata</name>
    <dbReference type="NCBI Taxonomy" id="453817"/>
    <lineage>
        <taxon>Bacteria</taxon>
        <taxon>Pseudomonadati</taxon>
        <taxon>Pseudomonadota</taxon>
        <taxon>Betaproteobacteria</taxon>
        <taxon>Burkholderiales</taxon>
        <taxon>Oxalobacteraceae</taxon>
        <taxon>Telluria group</taxon>
        <taxon>Massilia</taxon>
    </lineage>
</organism>
<dbReference type="Proteomes" id="UP001596086">
    <property type="component" value="Unassembled WGS sequence"/>
</dbReference>
<feature type="chain" id="PRO_5045102936" evidence="1">
    <location>
        <begin position="22"/>
        <end position="344"/>
    </location>
</feature>
<name>A0ABW0S380_9BURK</name>
<evidence type="ECO:0000313" key="2">
    <source>
        <dbReference type="EMBL" id="MFC5551428.1"/>
    </source>
</evidence>
<dbReference type="Pfam" id="PF01963">
    <property type="entry name" value="TraB_PrgY_gumN"/>
    <property type="match status" value="1"/>
</dbReference>
<reference evidence="3" key="1">
    <citation type="journal article" date="2019" name="Int. J. Syst. Evol. Microbiol.">
        <title>The Global Catalogue of Microorganisms (GCM) 10K type strain sequencing project: providing services to taxonomists for standard genome sequencing and annotation.</title>
        <authorList>
            <consortium name="The Broad Institute Genomics Platform"/>
            <consortium name="The Broad Institute Genome Sequencing Center for Infectious Disease"/>
            <person name="Wu L."/>
            <person name="Ma J."/>
        </authorList>
    </citation>
    <scope>NUCLEOTIDE SEQUENCE [LARGE SCALE GENOMIC DNA]</scope>
    <source>
        <strain evidence="3">CGMCC 4.5798</strain>
    </source>
</reference>
<dbReference type="RefSeq" id="WP_379775506.1">
    <property type="nucleotide sequence ID" value="NZ_JBHSMZ010000022.1"/>
</dbReference>
<protein>
    <submittedName>
        <fullName evidence="2">TraB/GumN family protein</fullName>
    </submittedName>
</protein>
<gene>
    <name evidence="2" type="ORF">ACFPO9_23160</name>
</gene>
<accession>A0ABW0S380</accession>
<proteinExistence type="predicted"/>
<comment type="caution">
    <text evidence="2">The sequence shown here is derived from an EMBL/GenBank/DDBJ whole genome shotgun (WGS) entry which is preliminary data.</text>
</comment>
<evidence type="ECO:0000256" key="1">
    <source>
        <dbReference type="SAM" id="SignalP"/>
    </source>
</evidence>
<dbReference type="CDD" id="cd14788">
    <property type="entry name" value="GumN"/>
    <property type="match status" value="1"/>
</dbReference>
<feature type="signal peptide" evidence="1">
    <location>
        <begin position="1"/>
        <end position="21"/>
    </location>
</feature>
<dbReference type="InterPro" id="IPR002816">
    <property type="entry name" value="TraB/PrgY/GumN_fam"/>
</dbReference>
<keyword evidence="1" id="KW-0732">Signal</keyword>